<gene>
    <name evidence="2" type="ORF">A6E14_05955</name>
</gene>
<dbReference type="EMBL" id="MAJZ01000305">
    <property type="protein sequence ID" value="OCH78136.1"/>
    <property type="molecule type" value="Genomic_DNA"/>
</dbReference>
<evidence type="ECO:0000313" key="2">
    <source>
        <dbReference type="EMBL" id="OCH78136.1"/>
    </source>
</evidence>
<name>A0A1B9R1I3_9VIBR</name>
<feature type="region of interest" description="Disordered" evidence="1">
    <location>
        <begin position="98"/>
        <end position="123"/>
    </location>
</feature>
<dbReference type="RefSeq" id="WP_065576443.1">
    <property type="nucleotide sequence ID" value="NZ_JBNGCH010000305.1"/>
</dbReference>
<keyword evidence="3" id="KW-1185">Reference proteome</keyword>
<accession>A0A1B9R1I3</accession>
<comment type="caution">
    <text evidence="2">The sequence shown here is derived from an EMBL/GenBank/DDBJ whole genome shotgun (WGS) entry which is preliminary data.</text>
</comment>
<evidence type="ECO:0000313" key="3">
    <source>
        <dbReference type="Proteomes" id="UP000093173"/>
    </source>
</evidence>
<sequence length="177" mass="19647">MAHIFRPNQWMFFWLLLVVVTILLANDQWSRLQQISHSLMSSPALPTAVSSVDRTILTADSMPPTAETMHGSESKPEKLQIVSVLSAHNQMALSSFQETDVPTGNHCPDTEKPHQHKKNNSNDSCGSVCQFKIPTYVSCAVLASQIQSLALIEPDQSVTANYRATTLYRPPIHSFLT</sequence>
<dbReference type="Proteomes" id="UP000093173">
    <property type="component" value="Unassembled WGS sequence"/>
</dbReference>
<protein>
    <submittedName>
        <fullName evidence="2">Uncharacterized protein</fullName>
    </submittedName>
</protein>
<dbReference type="AlphaFoldDB" id="A0A1B9R1I3"/>
<organism evidence="2 3">
    <name type="scientific">Vibrio genomosp. F10</name>
    <dbReference type="NCBI Taxonomy" id="723171"/>
    <lineage>
        <taxon>Bacteria</taxon>
        <taxon>Pseudomonadati</taxon>
        <taxon>Pseudomonadota</taxon>
        <taxon>Gammaproteobacteria</taxon>
        <taxon>Vibrionales</taxon>
        <taxon>Vibrionaceae</taxon>
        <taxon>Vibrio</taxon>
    </lineage>
</organism>
<reference evidence="3" key="1">
    <citation type="submission" date="2016-06" db="EMBL/GenBank/DDBJ databases">
        <authorList>
            <person name="Hehemann J.-H."/>
            <person name="Arevalo P."/>
            <person name="Datta M.S."/>
            <person name="Polz M.F."/>
        </authorList>
    </citation>
    <scope>NUCLEOTIDE SEQUENCE [LARGE SCALE GENOMIC DNA]</scope>
    <source>
        <strain evidence="3">9CSC122</strain>
    </source>
</reference>
<evidence type="ECO:0000256" key="1">
    <source>
        <dbReference type="SAM" id="MobiDB-lite"/>
    </source>
</evidence>
<proteinExistence type="predicted"/>